<dbReference type="InterPro" id="IPR013520">
    <property type="entry name" value="Ribonucl_H"/>
</dbReference>
<dbReference type="InterPro" id="IPR034747">
    <property type="entry name" value="EXOI_SH3"/>
</dbReference>
<evidence type="ECO:0000256" key="14">
    <source>
        <dbReference type="PIRSR" id="PIRSR000977-1"/>
    </source>
</evidence>
<accession>A0A1M5LI75</accession>
<protein>
    <recommendedName>
        <fullName evidence="3 13">Exodeoxyribonuclease I</fullName>
        <ecNumber evidence="2 13">3.1.11.1</ecNumber>
    </recommendedName>
</protein>
<feature type="binding site" evidence="14">
    <location>
        <position position="15"/>
    </location>
    <ligand>
        <name>substrate</name>
    </ligand>
</feature>
<dbReference type="STRING" id="1122206.SAMN02745753_04266"/>
<comment type="cofactor">
    <cofactor evidence="15">
        <name>Mg(2+)</name>
        <dbReference type="ChEBI" id="CHEBI:18420"/>
    </cofactor>
    <text evidence="15">Binds 2 Mg(2+) ions per monomer.</text>
</comment>
<evidence type="ECO:0000256" key="13">
    <source>
        <dbReference type="PIRNR" id="PIRNR000977"/>
    </source>
</evidence>
<dbReference type="InterPro" id="IPR038649">
    <property type="entry name" value="EXOI_SH3_sf"/>
</dbReference>
<evidence type="ECO:0000256" key="3">
    <source>
        <dbReference type="ARBA" id="ARBA00019900"/>
    </source>
</evidence>
<organism evidence="18 19">
    <name type="scientific">Marinomonas polaris DSM 16579</name>
    <dbReference type="NCBI Taxonomy" id="1122206"/>
    <lineage>
        <taxon>Bacteria</taxon>
        <taxon>Pseudomonadati</taxon>
        <taxon>Pseudomonadota</taxon>
        <taxon>Gammaproteobacteria</taxon>
        <taxon>Oceanospirillales</taxon>
        <taxon>Oceanospirillaceae</taxon>
        <taxon>Marinomonas</taxon>
    </lineage>
</organism>
<keyword evidence="8 13" id="KW-0269">Exonuclease</keyword>
<evidence type="ECO:0000259" key="16">
    <source>
        <dbReference type="PROSITE" id="PS51784"/>
    </source>
</evidence>
<feature type="binding site" evidence="15">
    <location>
        <position position="184"/>
    </location>
    <ligand>
        <name>Mg(2+)</name>
        <dbReference type="ChEBI" id="CHEBI:18420"/>
        <label>2</label>
    </ligand>
</feature>
<name>A0A1M5LI75_9GAMM</name>
<keyword evidence="19" id="KW-1185">Reference proteome</keyword>
<sequence length="484" mass="55481">MTSSGPTSFFWFDFETTGTDPARDRPMQFAGIRTDLDFNPIGEPIMFYCRLAEDVLPQPEACLLTGISPQDANREGLCEAEFMQAVEAELSQPGTCALGYNTIRFDDEVVRYGFYRNFIDPYAREWQNNCSRWDMIDLVRMTYAMRPEGIVWPKNEDGQVSMKLEALTKANGIAHEQAHDALSDVYGTIEIAKLIRSKQPKLFAYYFKMRQKHELQQFIDVARLKPFLHISGMFGQAKNYAAFVVPVAPHPTNKNGVIVFDLMADAQPLIDLSVDEIRHRVFTRQEELGDLERLPLKVIHYNKSPAVAPATFLKDADVVKRLELDGAVCRHNLAIIKGYAGLAAKLSDVFMQEDRPIHKDPDVMLYSGGFFSREDRVRMEKIRSTPASHLSELAMSFDDRRLPEMLMRYIGRNYPDQLSEQQQFEWEEYRQVRLLEKDGGGSINMEQYFERLNQIAQTPDLPAAKQIMLQDLADYAQSIYPIPL</sequence>
<dbReference type="FunFam" id="3.30.420.10:FF:000033">
    <property type="entry name" value="Exodeoxyribonuclease I"/>
    <property type="match status" value="1"/>
</dbReference>
<dbReference type="EC" id="3.1.11.1" evidence="2 13"/>
<dbReference type="InterPro" id="IPR058561">
    <property type="entry name" value="Exonuc_1_C"/>
</dbReference>
<dbReference type="CDD" id="cd06138">
    <property type="entry name" value="ExoI_N"/>
    <property type="match status" value="1"/>
</dbReference>
<gene>
    <name evidence="18" type="ORF">SAMN02745753_04266</name>
</gene>
<dbReference type="Proteomes" id="UP000184517">
    <property type="component" value="Unassembled WGS sequence"/>
</dbReference>
<dbReference type="PIRSF" id="PIRSF000977">
    <property type="entry name" value="Exodeoxyribonuclease_I"/>
    <property type="match status" value="1"/>
</dbReference>
<dbReference type="GO" id="GO:0046872">
    <property type="term" value="F:metal ion binding"/>
    <property type="evidence" value="ECO:0007669"/>
    <property type="project" value="UniProtKB-KW"/>
</dbReference>
<comment type="subunit">
    <text evidence="12">Monomer. Interacts with ssb (via C-terminus); this interaction stimulates the exonuclease activity by recruiting the enzyme to its substrate.</text>
</comment>
<dbReference type="SUPFAM" id="SSF53098">
    <property type="entry name" value="Ribonuclease H-like"/>
    <property type="match status" value="1"/>
</dbReference>
<dbReference type="Gene3D" id="3.30.1520.20">
    <property type="entry name" value="Exonuclease ExoI, domain 2"/>
    <property type="match status" value="1"/>
</dbReference>
<dbReference type="InterPro" id="IPR013620">
    <property type="entry name" value="Exonuc_1_SH3"/>
</dbReference>
<dbReference type="GO" id="GO:0006281">
    <property type="term" value="P:DNA repair"/>
    <property type="evidence" value="ECO:0007669"/>
    <property type="project" value="UniProtKB-KW"/>
</dbReference>
<proteinExistence type="predicted"/>
<dbReference type="OrthoDB" id="9763470at2"/>
<keyword evidence="6 13" id="KW-0227">DNA damage</keyword>
<dbReference type="GO" id="GO:0008310">
    <property type="term" value="F:single-stranded DNA 3'-5' DNA exonuclease activity"/>
    <property type="evidence" value="ECO:0007669"/>
    <property type="project" value="UniProtKB-EC"/>
</dbReference>
<dbReference type="InterPro" id="IPR036397">
    <property type="entry name" value="RNaseH_sf"/>
</dbReference>
<dbReference type="PROSITE" id="PS51785">
    <property type="entry name" value="EXOI_C"/>
    <property type="match status" value="1"/>
</dbReference>
<evidence type="ECO:0000256" key="8">
    <source>
        <dbReference type="ARBA" id="ARBA00022839"/>
    </source>
</evidence>
<dbReference type="Gene3D" id="1.20.1280.70">
    <property type="entry name" value="Exonuclease ExoI, domain 3"/>
    <property type="match status" value="1"/>
</dbReference>
<keyword evidence="7 13" id="KW-0378">Hydrolase</keyword>
<dbReference type="Gene3D" id="1.10.287.1240">
    <property type="match status" value="1"/>
</dbReference>
<evidence type="ECO:0000256" key="4">
    <source>
        <dbReference type="ARBA" id="ARBA00022722"/>
    </source>
</evidence>
<feature type="domain" description="ExoI C-terminal" evidence="17">
    <location>
        <begin position="357"/>
        <end position="480"/>
    </location>
</feature>
<feature type="binding site" evidence="14">
    <location>
        <position position="163"/>
    </location>
    <ligand>
        <name>substrate</name>
    </ligand>
</feature>
<evidence type="ECO:0000256" key="11">
    <source>
        <dbReference type="ARBA" id="ARBA00023204"/>
    </source>
</evidence>
<keyword evidence="9 15" id="KW-0460">Magnesium</keyword>
<reference evidence="19" key="1">
    <citation type="submission" date="2016-11" db="EMBL/GenBank/DDBJ databases">
        <authorList>
            <person name="Varghese N."/>
            <person name="Submissions S."/>
        </authorList>
    </citation>
    <scope>NUCLEOTIDE SEQUENCE [LARGE SCALE GENOMIC DNA]</scope>
    <source>
        <strain evidence="19">DSM 16579</strain>
    </source>
</reference>
<evidence type="ECO:0000259" key="17">
    <source>
        <dbReference type="PROSITE" id="PS51785"/>
    </source>
</evidence>
<evidence type="ECO:0000256" key="1">
    <source>
        <dbReference type="ARBA" id="ARBA00000563"/>
    </source>
</evidence>
<evidence type="ECO:0000313" key="19">
    <source>
        <dbReference type="Proteomes" id="UP000184517"/>
    </source>
</evidence>
<evidence type="ECO:0000256" key="10">
    <source>
        <dbReference type="ARBA" id="ARBA00023125"/>
    </source>
</evidence>
<evidence type="ECO:0000256" key="15">
    <source>
        <dbReference type="PIRSR" id="PIRSR000977-2"/>
    </source>
</evidence>
<dbReference type="PROSITE" id="PS51784">
    <property type="entry name" value="EXOI_SH3"/>
    <property type="match status" value="1"/>
</dbReference>
<dbReference type="Pfam" id="PF26016">
    <property type="entry name" value="ExoI_C"/>
    <property type="match status" value="1"/>
</dbReference>
<dbReference type="RefSeq" id="WP_072841970.1">
    <property type="nucleotide sequence ID" value="NZ_FQVF01000026.1"/>
</dbReference>
<evidence type="ECO:0000256" key="9">
    <source>
        <dbReference type="ARBA" id="ARBA00022842"/>
    </source>
</evidence>
<dbReference type="EMBL" id="FQVF01000026">
    <property type="protein sequence ID" value="SHG64822.1"/>
    <property type="molecule type" value="Genomic_DNA"/>
</dbReference>
<dbReference type="Pfam" id="PF00929">
    <property type="entry name" value="RNase_T"/>
    <property type="match status" value="1"/>
</dbReference>
<evidence type="ECO:0000313" key="18">
    <source>
        <dbReference type="EMBL" id="SHG64822.1"/>
    </source>
</evidence>
<evidence type="ECO:0000256" key="5">
    <source>
        <dbReference type="ARBA" id="ARBA00022723"/>
    </source>
</evidence>
<dbReference type="Pfam" id="PF08411">
    <property type="entry name" value="ExoI_SH3"/>
    <property type="match status" value="1"/>
</dbReference>
<feature type="binding site" evidence="15">
    <location>
        <position position="15"/>
    </location>
    <ligand>
        <name>Mg(2+)</name>
        <dbReference type="ChEBI" id="CHEBI:18420"/>
        <label>2</label>
    </ligand>
</feature>
<dbReference type="InterPro" id="IPR012337">
    <property type="entry name" value="RNaseH-like_sf"/>
</dbReference>
<feature type="domain" description="ExoI SH3-like" evidence="16">
    <location>
        <begin position="200"/>
        <end position="354"/>
    </location>
</feature>
<dbReference type="NCBIfam" id="NF008746">
    <property type="entry name" value="PRK11779.1"/>
    <property type="match status" value="1"/>
</dbReference>
<evidence type="ECO:0000256" key="2">
    <source>
        <dbReference type="ARBA" id="ARBA00012108"/>
    </source>
</evidence>
<dbReference type="InterPro" id="IPR023607">
    <property type="entry name" value="Exodeoxyribonuclease_I"/>
</dbReference>
<keyword evidence="11 13" id="KW-0234">DNA repair</keyword>
<dbReference type="SMART" id="SM00479">
    <property type="entry name" value="EXOIII"/>
    <property type="match status" value="1"/>
</dbReference>
<dbReference type="AlphaFoldDB" id="A0A1M5LI75"/>
<dbReference type="GO" id="GO:0003677">
    <property type="term" value="F:DNA binding"/>
    <property type="evidence" value="ECO:0007669"/>
    <property type="project" value="UniProtKB-KW"/>
</dbReference>
<keyword evidence="5 15" id="KW-0479">Metal-binding</keyword>
<dbReference type="Gene3D" id="3.30.420.10">
    <property type="entry name" value="Ribonuclease H-like superfamily/Ribonuclease H"/>
    <property type="match status" value="1"/>
</dbReference>
<feature type="binding site" evidence="15">
    <location>
        <position position="13"/>
    </location>
    <ligand>
        <name>Mg(2+)</name>
        <dbReference type="ChEBI" id="CHEBI:18420"/>
        <label>1</label>
    </ligand>
</feature>
<evidence type="ECO:0000256" key="7">
    <source>
        <dbReference type="ARBA" id="ARBA00022801"/>
    </source>
</evidence>
<evidence type="ECO:0000256" key="12">
    <source>
        <dbReference type="ARBA" id="ARBA00046792"/>
    </source>
</evidence>
<keyword evidence="4 13" id="KW-0540">Nuclease</keyword>
<comment type="catalytic activity">
    <reaction evidence="1 13">
        <text>Exonucleolytic cleavage in the 3'- to 5'-direction to yield nucleoside 5'-phosphates.</text>
        <dbReference type="EC" id="3.1.11.1"/>
    </reaction>
</comment>
<evidence type="ECO:0000256" key="6">
    <source>
        <dbReference type="ARBA" id="ARBA00022763"/>
    </source>
</evidence>
<keyword evidence="10" id="KW-0238">DNA-binding</keyword>